<dbReference type="Pfam" id="PF02801">
    <property type="entry name" value="Ketoacyl-synt_C"/>
    <property type="match status" value="1"/>
</dbReference>
<accession>A0A7R9L6M7</accession>
<dbReference type="PROSITE" id="PS52004">
    <property type="entry name" value="KS3_2"/>
    <property type="match status" value="1"/>
</dbReference>
<dbReference type="OrthoDB" id="6505209at2759"/>
<dbReference type="InterPro" id="IPR018201">
    <property type="entry name" value="Ketoacyl_synth_AS"/>
</dbReference>
<name>A0A7R9L6M7_9ACAR</name>
<keyword evidence="1" id="KW-0808">Transferase</keyword>
<dbReference type="InterPro" id="IPR020841">
    <property type="entry name" value="PKS_Beta-ketoAc_synthase_dom"/>
</dbReference>
<dbReference type="CDD" id="cd00833">
    <property type="entry name" value="PKS"/>
    <property type="match status" value="1"/>
</dbReference>
<organism evidence="3">
    <name type="scientific">Medioppia subpectinata</name>
    <dbReference type="NCBI Taxonomy" id="1979941"/>
    <lineage>
        <taxon>Eukaryota</taxon>
        <taxon>Metazoa</taxon>
        <taxon>Ecdysozoa</taxon>
        <taxon>Arthropoda</taxon>
        <taxon>Chelicerata</taxon>
        <taxon>Arachnida</taxon>
        <taxon>Acari</taxon>
        <taxon>Acariformes</taxon>
        <taxon>Sarcoptiformes</taxon>
        <taxon>Oribatida</taxon>
        <taxon>Brachypylina</taxon>
        <taxon>Oppioidea</taxon>
        <taxon>Oppiidae</taxon>
        <taxon>Medioppia</taxon>
    </lineage>
</organism>
<dbReference type="SUPFAM" id="SSF53901">
    <property type="entry name" value="Thiolase-like"/>
    <property type="match status" value="1"/>
</dbReference>
<evidence type="ECO:0000313" key="3">
    <source>
        <dbReference type="EMBL" id="CAD7635955.1"/>
    </source>
</evidence>
<dbReference type="Gene3D" id="3.30.70.3290">
    <property type="match status" value="1"/>
</dbReference>
<feature type="non-terminal residue" evidence="3">
    <location>
        <position position="1"/>
    </location>
</feature>
<dbReference type="PROSITE" id="PS00606">
    <property type="entry name" value="KS3_1"/>
    <property type="match status" value="1"/>
</dbReference>
<keyword evidence="4" id="KW-1185">Reference proteome</keyword>
<dbReference type="Proteomes" id="UP000759131">
    <property type="component" value="Unassembled WGS sequence"/>
</dbReference>
<dbReference type="InterPro" id="IPR014030">
    <property type="entry name" value="Ketoacyl_synth_N"/>
</dbReference>
<dbReference type="InterPro" id="IPR050091">
    <property type="entry name" value="PKS_NRPS_Biosynth_Enz"/>
</dbReference>
<feature type="domain" description="Ketosynthase family 3 (KS3)" evidence="2">
    <location>
        <begin position="8"/>
        <end position="442"/>
    </location>
</feature>
<dbReference type="Pfam" id="PF16197">
    <property type="entry name" value="KAsynt_C_assoc"/>
    <property type="match status" value="1"/>
</dbReference>
<dbReference type="PANTHER" id="PTHR43775">
    <property type="entry name" value="FATTY ACID SYNTHASE"/>
    <property type="match status" value="1"/>
</dbReference>
<protein>
    <recommendedName>
        <fullName evidence="2">Ketosynthase family 3 (KS3) domain-containing protein</fullName>
    </recommendedName>
</protein>
<evidence type="ECO:0000313" key="4">
    <source>
        <dbReference type="Proteomes" id="UP000759131"/>
    </source>
</evidence>
<reference evidence="3" key="1">
    <citation type="submission" date="2020-11" db="EMBL/GenBank/DDBJ databases">
        <authorList>
            <person name="Tran Van P."/>
        </authorList>
    </citation>
    <scope>NUCLEOTIDE SEQUENCE</scope>
</reference>
<dbReference type="InterPro" id="IPR016039">
    <property type="entry name" value="Thiolase-like"/>
</dbReference>
<dbReference type="Gene3D" id="3.40.47.10">
    <property type="match status" value="1"/>
</dbReference>
<dbReference type="AlphaFoldDB" id="A0A7R9L6M7"/>
<evidence type="ECO:0000256" key="1">
    <source>
        <dbReference type="ARBA" id="ARBA00022679"/>
    </source>
</evidence>
<dbReference type="EMBL" id="OC872630">
    <property type="protein sequence ID" value="CAD7635955.1"/>
    <property type="molecule type" value="Genomic_DNA"/>
</dbReference>
<dbReference type="GO" id="GO:0006633">
    <property type="term" value="P:fatty acid biosynthetic process"/>
    <property type="evidence" value="ECO:0007669"/>
    <property type="project" value="InterPro"/>
</dbReference>
<evidence type="ECO:0000259" key="2">
    <source>
        <dbReference type="PROSITE" id="PS52004"/>
    </source>
</evidence>
<dbReference type="InterPro" id="IPR032821">
    <property type="entry name" value="PKS_assoc"/>
</dbReference>
<dbReference type="EMBL" id="CAJPIZ010018055">
    <property type="protein sequence ID" value="CAG2116385.1"/>
    <property type="molecule type" value="Genomic_DNA"/>
</dbReference>
<sequence>MYSPYSPAKGESLCWLLKRALEKLPCLDHWLLLCATPTDLFGISARMGKIVDYNKFDTTFFGLMEQLTDQIDPHLSARMGKIVDYNKFDTTFFGLMEQLTDQIDPQSRMLLETTYEAIVDAGICPQSLRGSRTGVYIGVSHYANNDGYTEDMQPDLSTNKQNTMLQVMGNSKALYANRISYVFDFKGPSLITDTACSASLTAFNVALNDLKLGNVEYAIVGGTHMTLEPSIMQMTQETGMCSPRGVSAVLDQSADGFVKGEAVACLLLQYRRDARRVYATVLAARVNSDGKKTIGMFYPSSEAQQDLMVMTYKEAGIDPLRMTYFEAHCTGTKVGDPQEVRSIYNAYCKLPGRTDPLPLGLLKSNMGHSEGGSGVSAIIKVLISYENECIPPNINLNEIKDECKQYCPPLLPIVSKHTYKPGMAGINNFGIGGVNAHVIIEPNHKLGTSDGFVIAETIPRIVNICGRTEDAVKYVMDFIQNNPKKVTNDFLALLAHTMKYTPNVNSSGMPFRGSLIIKKVFEENNEIKYEYKRQMGVMKGKSARPLWLLFPGLGGQWPAMAAALMPIKIFADK</sequence>
<dbReference type="GO" id="GO:0004315">
    <property type="term" value="F:3-oxoacyl-[acyl-carrier-protein] synthase activity"/>
    <property type="evidence" value="ECO:0007669"/>
    <property type="project" value="InterPro"/>
</dbReference>
<dbReference type="InterPro" id="IPR014031">
    <property type="entry name" value="Ketoacyl_synth_C"/>
</dbReference>
<dbReference type="Pfam" id="PF00109">
    <property type="entry name" value="ketoacyl-synt"/>
    <property type="match status" value="1"/>
</dbReference>
<dbReference type="PANTHER" id="PTHR43775:SF23">
    <property type="entry name" value="FATTY ACID SYNTHASE 3"/>
    <property type="match status" value="1"/>
</dbReference>
<dbReference type="GO" id="GO:0004312">
    <property type="term" value="F:fatty acid synthase activity"/>
    <property type="evidence" value="ECO:0007669"/>
    <property type="project" value="TreeGrafter"/>
</dbReference>
<gene>
    <name evidence="3" type="ORF">OSB1V03_LOCUS16345</name>
</gene>
<proteinExistence type="predicted"/>
<dbReference type="SMART" id="SM00825">
    <property type="entry name" value="PKS_KS"/>
    <property type="match status" value="1"/>
</dbReference>